<dbReference type="PANTHER" id="PTHR35276:SF1">
    <property type="entry name" value="TRNA (MNM(5)S(2)U34)-METHYLTRANSFERASE, CHLOROPLASTIC"/>
    <property type="match status" value="1"/>
</dbReference>
<dbReference type="InterPro" id="IPR010719">
    <property type="entry name" value="MnmM_MeTrfase"/>
</dbReference>
<name>A0A2R6WE45_MARPO</name>
<dbReference type="Gene3D" id="3.40.50.150">
    <property type="entry name" value="Vaccinia Virus protein VP39"/>
    <property type="match status" value="1"/>
</dbReference>
<dbReference type="Pfam" id="PF06962">
    <property type="entry name" value="rRNA_methylase"/>
    <property type="match status" value="1"/>
</dbReference>
<evidence type="ECO:0000313" key="2">
    <source>
        <dbReference type="Proteomes" id="UP000244005"/>
    </source>
</evidence>
<dbReference type="OrthoDB" id="2984at2759"/>
<organism evidence="1 2">
    <name type="scientific">Marchantia polymorpha</name>
    <name type="common">Common liverwort</name>
    <name type="synonym">Marchantia aquatica</name>
    <dbReference type="NCBI Taxonomy" id="3197"/>
    <lineage>
        <taxon>Eukaryota</taxon>
        <taxon>Viridiplantae</taxon>
        <taxon>Streptophyta</taxon>
        <taxon>Embryophyta</taxon>
        <taxon>Marchantiophyta</taxon>
        <taxon>Marchantiopsida</taxon>
        <taxon>Marchantiidae</taxon>
        <taxon>Marchantiales</taxon>
        <taxon>Marchantiaceae</taxon>
        <taxon>Marchantia</taxon>
    </lineage>
</organism>
<protein>
    <recommendedName>
        <fullName evidence="3">Methyltransferase domain-containing protein</fullName>
    </recommendedName>
</protein>
<evidence type="ECO:0008006" key="3">
    <source>
        <dbReference type="Google" id="ProtNLM"/>
    </source>
</evidence>
<gene>
    <name evidence="1" type="ORF">MARPO_0102s0005</name>
</gene>
<dbReference type="Gramene" id="Mp7g18350.1">
    <property type="protein sequence ID" value="Mp7g18350.1.cds"/>
    <property type="gene ID" value="Mp7g18350"/>
</dbReference>
<dbReference type="PANTHER" id="PTHR35276">
    <property type="entry name" value="S-ADENOSYL-L-METHIONINE-DEPENDENT METHYLTRANSFERASES SUPERFAMILY PROTEIN"/>
    <property type="match status" value="1"/>
</dbReference>
<proteinExistence type="predicted"/>
<dbReference type="SUPFAM" id="SSF53335">
    <property type="entry name" value="S-adenosyl-L-methionine-dependent methyltransferases"/>
    <property type="match status" value="1"/>
</dbReference>
<dbReference type="AlphaFoldDB" id="A0A2R6WE45"/>
<evidence type="ECO:0000313" key="1">
    <source>
        <dbReference type="EMBL" id="PTQ32128.1"/>
    </source>
</evidence>
<dbReference type="Proteomes" id="UP000244005">
    <property type="component" value="Unassembled WGS sequence"/>
</dbReference>
<reference evidence="2" key="1">
    <citation type="journal article" date="2017" name="Cell">
        <title>Insights into land plant evolution garnered from the Marchantia polymorpha genome.</title>
        <authorList>
            <person name="Bowman J.L."/>
            <person name="Kohchi T."/>
            <person name="Yamato K.T."/>
            <person name="Jenkins J."/>
            <person name="Shu S."/>
            <person name="Ishizaki K."/>
            <person name="Yamaoka S."/>
            <person name="Nishihama R."/>
            <person name="Nakamura Y."/>
            <person name="Berger F."/>
            <person name="Adam C."/>
            <person name="Aki S.S."/>
            <person name="Althoff F."/>
            <person name="Araki T."/>
            <person name="Arteaga-Vazquez M.A."/>
            <person name="Balasubrmanian S."/>
            <person name="Barry K."/>
            <person name="Bauer D."/>
            <person name="Boehm C.R."/>
            <person name="Briginshaw L."/>
            <person name="Caballero-Perez J."/>
            <person name="Catarino B."/>
            <person name="Chen F."/>
            <person name="Chiyoda S."/>
            <person name="Chovatia M."/>
            <person name="Davies K.M."/>
            <person name="Delmans M."/>
            <person name="Demura T."/>
            <person name="Dierschke T."/>
            <person name="Dolan L."/>
            <person name="Dorantes-Acosta A.E."/>
            <person name="Eklund D.M."/>
            <person name="Florent S.N."/>
            <person name="Flores-Sandoval E."/>
            <person name="Fujiyama A."/>
            <person name="Fukuzawa H."/>
            <person name="Galik B."/>
            <person name="Grimanelli D."/>
            <person name="Grimwood J."/>
            <person name="Grossniklaus U."/>
            <person name="Hamada T."/>
            <person name="Haseloff J."/>
            <person name="Hetherington A.J."/>
            <person name="Higo A."/>
            <person name="Hirakawa Y."/>
            <person name="Hundley H.N."/>
            <person name="Ikeda Y."/>
            <person name="Inoue K."/>
            <person name="Inoue S.I."/>
            <person name="Ishida S."/>
            <person name="Jia Q."/>
            <person name="Kakita M."/>
            <person name="Kanazawa T."/>
            <person name="Kawai Y."/>
            <person name="Kawashima T."/>
            <person name="Kennedy M."/>
            <person name="Kinose K."/>
            <person name="Kinoshita T."/>
            <person name="Kohara Y."/>
            <person name="Koide E."/>
            <person name="Komatsu K."/>
            <person name="Kopischke S."/>
            <person name="Kubo M."/>
            <person name="Kyozuka J."/>
            <person name="Lagercrantz U."/>
            <person name="Lin S.S."/>
            <person name="Lindquist E."/>
            <person name="Lipzen A.M."/>
            <person name="Lu C.W."/>
            <person name="De Luna E."/>
            <person name="Martienssen R.A."/>
            <person name="Minamino N."/>
            <person name="Mizutani M."/>
            <person name="Mizutani M."/>
            <person name="Mochizuki N."/>
            <person name="Monte I."/>
            <person name="Mosher R."/>
            <person name="Nagasaki H."/>
            <person name="Nakagami H."/>
            <person name="Naramoto S."/>
            <person name="Nishitani K."/>
            <person name="Ohtani M."/>
            <person name="Okamoto T."/>
            <person name="Okumura M."/>
            <person name="Phillips J."/>
            <person name="Pollak B."/>
            <person name="Reinders A."/>
            <person name="Rovekamp M."/>
            <person name="Sano R."/>
            <person name="Sawa S."/>
            <person name="Schmid M.W."/>
            <person name="Shirakawa M."/>
            <person name="Solano R."/>
            <person name="Spunde A."/>
            <person name="Suetsugu N."/>
            <person name="Sugano S."/>
            <person name="Sugiyama A."/>
            <person name="Sun R."/>
            <person name="Suzuki Y."/>
            <person name="Takenaka M."/>
            <person name="Takezawa D."/>
            <person name="Tomogane H."/>
            <person name="Tsuzuki M."/>
            <person name="Ueda T."/>
            <person name="Umeda M."/>
            <person name="Ward J.M."/>
            <person name="Watanabe Y."/>
            <person name="Yazaki K."/>
            <person name="Yokoyama R."/>
            <person name="Yoshitake Y."/>
            <person name="Yotsui I."/>
            <person name="Zachgo S."/>
            <person name="Schmutz J."/>
        </authorList>
    </citation>
    <scope>NUCLEOTIDE SEQUENCE [LARGE SCALE GENOMIC DNA]</scope>
    <source>
        <strain evidence="2">Tak-1</strain>
    </source>
</reference>
<dbReference type="InterPro" id="IPR029063">
    <property type="entry name" value="SAM-dependent_MTases_sf"/>
</dbReference>
<accession>A0A2R6WE45</accession>
<dbReference type="EMBL" id="KZ772774">
    <property type="protein sequence ID" value="PTQ32128.1"/>
    <property type="molecule type" value="Genomic_DNA"/>
</dbReference>
<keyword evidence="2" id="KW-1185">Reference proteome</keyword>
<dbReference type="OMA" id="VLVVYHG"/>
<sequence length="282" mass="30809">MATMMLRGISRASVGWISSPLAAGAEGELDFLRRELSARCSSGRQQFCRNSWQRLSTLASNIPRPVARVGGTSTGLNTEERVEAALTDFILDGSKTTSIAHKVWKTVVRPGDTVIDATCGNGHDTLMLAKLVLQEATAGYVIGLDLQQGAIDNTTALLDRELDPNQREKVSLLLLCHSQLDEVVDESSVRLVCFNLGYQPGGDKSFITRAESTVNAVRAATKVIEPQGLISIMSYVGHPGGQEEYEAVRDFLASLPPNEWVCSHLSWTNRPLCPHLMFVLRK</sequence>